<dbReference type="Pfam" id="PF10263">
    <property type="entry name" value="SprT-like"/>
    <property type="match status" value="1"/>
</dbReference>
<dbReference type="Proteomes" id="UP001596098">
    <property type="component" value="Unassembled WGS sequence"/>
</dbReference>
<sequence>MELTDVRRMAEELMEQHGLSGWSFVFDRAVRRAGKCSYRERTISLSAPLAKLHDEAEVRETVLHEIAHALTPGEGHSAVWRRTALRIGSNGERCVDSAAPQVPGAWQGTCAAGHTVQRHRAPQRVVSCRQCARGFDPAHVFTWTHHGRPGEMPASYVLEVARLREGRPAVLVGVGAKVRIVVPGRFDGVVATVTKRTAINYVVRIRGSLYRVPHAGAVPA</sequence>
<protein>
    <submittedName>
        <fullName evidence="2">SprT-like domain-containing protein</fullName>
    </submittedName>
</protein>
<name>A0ABW1R0U4_9ACTN</name>
<comment type="caution">
    <text evidence="2">The sequence shown here is derived from an EMBL/GenBank/DDBJ whole genome shotgun (WGS) entry which is preliminary data.</text>
</comment>
<dbReference type="SMART" id="SM00731">
    <property type="entry name" value="SprT"/>
    <property type="match status" value="1"/>
</dbReference>
<evidence type="ECO:0000259" key="1">
    <source>
        <dbReference type="SMART" id="SM00731"/>
    </source>
</evidence>
<accession>A0ABW1R0U4</accession>
<reference evidence="3" key="1">
    <citation type="journal article" date="2019" name="Int. J. Syst. Evol. Microbiol.">
        <title>The Global Catalogue of Microorganisms (GCM) 10K type strain sequencing project: providing services to taxonomists for standard genome sequencing and annotation.</title>
        <authorList>
            <consortium name="The Broad Institute Genomics Platform"/>
            <consortium name="The Broad Institute Genome Sequencing Center for Infectious Disease"/>
            <person name="Wu L."/>
            <person name="Ma J."/>
        </authorList>
    </citation>
    <scope>NUCLEOTIDE SEQUENCE [LARGE SCALE GENOMIC DNA]</scope>
    <source>
        <strain evidence="3">DFY28</strain>
    </source>
</reference>
<gene>
    <name evidence="2" type="ORF">ACFPWU_11175</name>
</gene>
<proteinExistence type="predicted"/>
<dbReference type="InterPro" id="IPR006640">
    <property type="entry name" value="SprT-like_domain"/>
</dbReference>
<organism evidence="2 3">
    <name type="scientific">Nocardioides yefusunii</name>
    <dbReference type="NCBI Taxonomy" id="2500546"/>
    <lineage>
        <taxon>Bacteria</taxon>
        <taxon>Bacillati</taxon>
        <taxon>Actinomycetota</taxon>
        <taxon>Actinomycetes</taxon>
        <taxon>Propionibacteriales</taxon>
        <taxon>Nocardioidaceae</taxon>
        <taxon>Nocardioides</taxon>
    </lineage>
</organism>
<dbReference type="EMBL" id="JBHSQI010000005">
    <property type="protein sequence ID" value="MFC6154218.1"/>
    <property type="molecule type" value="Genomic_DNA"/>
</dbReference>
<feature type="domain" description="SprT-like" evidence="1">
    <location>
        <begin position="1"/>
        <end position="138"/>
    </location>
</feature>
<keyword evidence="3" id="KW-1185">Reference proteome</keyword>
<evidence type="ECO:0000313" key="3">
    <source>
        <dbReference type="Proteomes" id="UP001596098"/>
    </source>
</evidence>
<dbReference type="RefSeq" id="WP_128221597.1">
    <property type="nucleotide sequence ID" value="NZ_CP034929.1"/>
</dbReference>
<dbReference type="Gene3D" id="3.30.2010.10">
    <property type="entry name" value="Metalloproteases ('zincins'), catalytic domain"/>
    <property type="match status" value="1"/>
</dbReference>
<evidence type="ECO:0000313" key="2">
    <source>
        <dbReference type="EMBL" id="MFC6154218.1"/>
    </source>
</evidence>